<evidence type="ECO:0000313" key="1">
    <source>
        <dbReference type="EMBL" id="GJJ09824.1"/>
    </source>
</evidence>
<accession>A0AAV5A5D2</accession>
<keyword evidence="2" id="KW-1185">Reference proteome</keyword>
<comment type="caution">
    <text evidence="1">The sequence shown here is derived from an EMBL/GenBank/DDBJ whole genome shotgun (WGS) entry which is preliminary data.</text>
</comment>
<dbReference type="EMBL" id="BPWL01000004">
    <property type="protein sequence ID" value="GJJ09824.1"/>
    <property type="molecule type" value="Genomic_DNA"/>
</dbReference>
<evidence type="ECO:0000313" key="2">
    <source>
        <dbReference type="Proteomes" id="UP001050691"/>
    </source>
</evidence>
<reference evidence="1" key="1">
    <citation type="submission" date="2021-10" db="EMBL/GenBank/DDBJ databases">
        <title>De novo Genome Assembly of Clathrus columnatus (Basidiomycota, Fungi) Using Illumina and Nanopore Sequence Data.</title>
        <authorList>
            <person name="Ogiso-Tanaka E."/>
            <person name="Itagaki H."/>
            <person name="Hosoya T."/>
            <person name="Hosaka K."/>
        </authorList>
    </citation>
    <scope>NUCLEOTIDE SEQUENCE</scope>
    <source>
        <strain evidence="1">MO-923</strain>
    </source>
</reference>
<sequence length="76" mass="8164">MLNIGPILPGLYQILNVASNEYVLGGHFGCPLRTGPLGNNTAPADADLQVVIWGDAKAATPWVVPEDIRPNRKYGH</sequence>
<protein>
    <submittedName>
        <fullName evidence="1">Uncharacterized protein</fullName>
    </submittedName>
</protein>
<dbReference type="AlphaFoldDB" id="A0AAV5A5D2"/>
<proteinExistence type="predicted"/>
<dbReference type="Proteomes" id="UP001050691">
    <property type="component" value="Unassembled WGS sequence"/>
</dbReference>
<organism evidence="1 2">
    <name type="scientific">Clathrus columnatus</name>
    <dbReference type="NCBI Taxonomy" id="1419009"/>
    <lineage>
        <taxon>Eukaryota</taxon>
        <taxon>Fungi</taxon>
        <taxon>Dikarya</taxon>
        <taxon>Basidiomycota</taxon>
        <taxon>Agaricomycotina</taxon>
        <taxon>Agaricomycetes</taxon>
        <taxon>Phallomycetidae</taxon>
        <taxon>Phallales</taxon>
        <taxon>Clathraceae</taxon>
        <taxon>Clathrus</taxon>
    </lineage>
</organism>
<name>A0AAV5A5D2_9AGAM</name>
<gene>
    <name evidence="1" type="ORF">Clacol_004048</name>
</gene>